<feature type="transmembrane region" description="Helical" evidence="1">
    <location>
        <begin position="12"/>
        <end position="34"/>
    </location>
</feature>
<keyword evidence="1" id="KW-1133">Transmembrane helix</keyword>
<protein>
    <submittedName>
        <fullName evidence="2">Uncharacterized protein</fullName>
    </submittedName>
</protein>
<feature type="transmembrane region" description="Helical" evidence="1">
    <location>
        <begin position="89"/>
        <end position="106"/>
    </location>
</feature>
<feature type="transmembrane region" description="Helical" evidence="1">
    <location>
        <begin position="158"/>
        <end position="176"/>
    </location>
</feature>
<sequence length="189" mass="21239">MEGKVEQKQWEIISLTIQNVVLSVLNYALIFGILKDPFVFYQTPSNAITSTTRLRDQGKNVKQTQWSLLFQAVILIGISFVAVDRVNSFFGIILPTVYSFFIFLNYRQIGDSGKMVQTLKIINVYKIVMISLMTVLALVVLILGFIGSNTNIIEVIKVVLSVGGLRILLQLIGGYLPNYIALRHLDNLI</sequence>
<name>A0A077ZXH7_STYLE</name>
<dbReference type="AlphaFoldDB" id="A0A077ZXH7"/>
<keyword evidence="1" id="KW-0812">Transmembrane</keyword>
<proteinExistence type="predicted"/>
<dbReference type="InParanoid" id="A0A077ZXH7"/>
<keyword evidence="3" id="KW-1185">Reference proteome</keyword>
<dbReference type="EMBL" id="CCKQ01002165">
    <property type="protein sequence ID" value="CDW73251.1"/>
    <property type="molecule type" value="Genomic_DNA"/>
</dbReference>
<reference evidence="2 3" key="1">
    <citation type="submission" date="2014-06" db="EMBL/GenBank/DDBJ databases">
        <authorList>
            <person name="Swart Estienne"/>
        </authorList>
    </citation>
    <scope>NUCLEOTIDE SEQUENCE [LARGE SCALE GENOMIC DNA]</scope>
    <source>
        <strain evidence="2 3">130c</strain>
    </source>
</reference>
<gene>
    <name evidence="2" type="primary">Contig1979.g81</name>
    <name evidence="2" type="ORF">STYLEM_2227</name>
</gene>
<organism evidence="2 3">
    <name type="scientific">Stylonychia lemnae</name>
    <name type="common">Ciliate</name>
    <dbReference type="NCBI Taxonomy" id="5949"/>
    <lineage>
        <taxon>Eukaryota</taxon>
        <taxon>Sar</taxon>
        <taxon>Alveolata</taxon>
        <taxon>Ciliophora</taxon>
        <taxon>Intramacronucleata</taxon>
        <taxon>Spirotrichea</taxon>
        <taxon>Stichotrichia</taxon>
        <taxon>Sporadotrichida</taxon>
        <taxon>Oxytrichidae</taxon>
        <taxon>Stylonychinae</taxon>
        <taxon>Stylonychia</taxon>
    </lineage>
</organism>
<evidence type="ECO:0000313" key="2">
    <source>
        <dbReference type="EMBL" id="CDW73251.1"/>
    </source>
</evidence>
<accession>A0A077ZXH7</accession>
<evidence type="ECO:0000256" key="1">
    <source>
        <dbReference type="SAM" id="Phobius"/>
    </source>
</evidence>
<keyword evidence="1" id="KW-0472">Membrane</keyword>
<dbReference type="Proteomes" id="UP000039865">
    <property type="component" value="Unassembled WGS sequence"/>
</dbReference>
<feature type="transmembrane region" description="Helical" evidence="1">
    <location>
        <begin position="127"/>
        <end position="146"/>
    </location>
</feature>
<evidence type="ECO:0000313" key="3">
    <source>
        <dbReference type="Proteomes" id="UP000039865"/>
    </source>
</evidence>
<feature type="transmembrane region" description="Helical" evidence="1">
    <location>
        <begin position="66"/>
        <end position="83"/>
    </location>
</feature>